<dbReference type="EMBL" id="FMAU01000014">
    <property type="protein sequence ID" value="SCC38549.1"/>
    <property type="molecule type" value="Genomic_DNA"/>
</dbReference>
<gene>
    <name evidence="2" type="ORF">GA0061094_4495</name>
</gene>
<name>A0A1C4E4M6_9BACI</name>
<reference evidence="3" key="1">
    <citation type="submission" date="2016-08" db="EMBL/GenBank/DDBJ databases">
        <authorList>
            <person name="Varghese N."/>
            <person name="Submissions Spin"/>
        </authorList>
    </citation>
    <scope>NUCLEOTIDE SEQUENCE [LARGE SCALE GENOMIC DNA]</scope>
    <source>
        <strain evidence="3">SGD-1123</strain>
    </source>
</reference>
<dbReference type="Pfam" id="PF11738">
    <property type="entry name" value="DUF3298"/>
    <property type="match status" value="1"/>
</dbReference>
<proteinExistence type="predicted"/>
<keyword evidence="3" id="KW-1185">Reference proteome</keyword>
<feature type="domain" description="DUF3298" evidence="1">
    <location>
        <begin position="115"/>
        <end position="185"/>
    </location>
</feature>
<evidence type="ECO:0000313" key="3">
    <source>
        <dbReference type="Proteomes" id="UP000181997"/>
    </source>
</evidence>
<dbReference type="Gene3D" id="3.90.640.20">
    <property type="entry name" value="Heat-shock cognate protein, ATPase"/>
    <property type="match status" value="1"/>
</dbReference>
<dbReference type="InterPro" id="IPR037126">
    <property type="entry name" value="PdaC/RsiV-like_sf"/>
</dbReference>
<evidence type="ECO:0000259" key="1">
    <source>
        <dbReference type="Pfam" id="PF11738"/>
    </source>
</evidence>
<accession>A0A1C4E4M6</accession>
<organism evidence="2 3">
    <name type="scientific">[Bacillus] enclensis</name>
    <dbReference type="NCBI Taxonomy" id="1402860"/>
    <lineage>
        <taxon>Bacteria</taxon>
        <taxon>Bacillati</taxon>
        <taxon>Bacillota</taxon>
        <taxon>Bacilli</taxon>
        <taxon>Bacillales</taxon>
        <taxon>Bacillaceae</taxon>
        <taxon>Rossellomorea</taxon>
    </lineage>
</organism>
<dbReference type="AlphaFoldDB" id="A0A1C4E4M6"/>
<protein>
    <recommendedName>
        <fullName evidence="1">DUF3298 domain-containing protein</fullName>
    </recommendedName>
</protein>
<dbReference type="RefSeq" id="WP_419185000.1">
    <property type="nucleotide sequence ID" value="NZ_FMAU01000014.1"/>
</dbReference>
<sequence>MPVSLPVSIEPRMISNGPKQVVYYPKVIRMRSRNFQRTINRTIVAETQKLIHEQVGNMPSTVEEMQGSFEIKNNQREVLSLSLSNYTYHAHAAHGMTFIRSLTFDLEKEKICSLKDLFKPGSDYVKRLSDLVAAQIKERDIPLLGEFTGIRPDQDFYIADKALVIYFQLYEITPYVAGFPMFPISVFDLQDIIEESGPLGRMAVNN</sequence>
<dbReference type="InterPro" id="IPR021729">
    <property type="entry name" value="DUF3298"/>
</dbReference>
<dbReference type="Gene3D" id="3.30.565.40">
    <property type="entry name" value="Fervidobacterium nodosum Rt17-B1 like"/>
    <property type="match status" value="1"/>
</dbReference>
<dbReference type="Proteomes" id="UP000181997">
    <property type="component" value="Unassembled WGS sequence"/>
</dbReference>
<evidence type="ECO:0000313" key="2">
    <source>
        <dbReference type="EMBL" id="SCC38549.1"/>
    </source>
</evidence>